<evidence type="ECO:0000313" key="2">
    <source>
        <dbReference type="EMBL" id="KAK4595652.1"/>
    </source>
</evidence>
<dbReference type="Proteomes" id="UP001324115">
    <property type="component" value="Unassembled WGS sequence"/>
</dbReference>
<accession>A0AAN7FMJ3</accession>
<dbReference type="PANTHER" id="PTHR34365:SF2">
    <property type="entry name" value="ENOLASE (DUF1399)"/>
    <property type="match status" value="1"/>
</dbReference>
<dbReference type="EMBL" id="JAXUIC010000003">
    <property type="protein sequence ID" value="KAK4595652.1"/>
    <property type="molecule type" value="Genomic_DNA"/>
</dbReference>
<name>A0AAN7FMJ3_QUERU</name>
<feature type="domain" description="GRPD C-terminal" evidence="1">
    <location>
        <begin position="469"/>
        <end position="530"/>
    </location>
</feature>
<dbReference type="PANTHER" id="PTHR34365">
    <property type="entry name" value="ENOLASE (DUF1399)"/>
    <property type="match status" value="1"/>
</dbReference>
<dbReference type="InterPro" id="IPR057518">
    <property type="entry name" value="GRDP_C"/>
</dbReference>
<protein>
    <recommendedName>
        <fullName evidence="1">GRPD C-terminal domain-containing protein</fullName>
    </recommendedName>
</protein>
<reference evidence="2 3" key="1">
    <citation type="journal article" date="2023" name="G3 (Bethesda)">
        <title>A haplotype-resolved chromosome-scale genome for Quercus rubra L. provides insights into the genetics of adaptive traits for red oak species.</title>
        <authorList>
            <person name="Kapoor B."/>
            <person name="Jenkins J."/>
            <person name="Schmutz J."/>
            <person name="Zhebentyayeva T."/>
            <person name="Kuelheim C."/>
            <person name="Coggeshall M."/>
            <person name="Heim C."/>
            <person name="Lasky J.R."/>
            <person name="Leites L."/>
            <person name="Islam-Faridi N."/>
            <person name="Romero-Severson J."/>
            <person name="DeLeo V.L."/>
            <person name="Lucas S.M."/>
            <person name="Lazic D."/>
            <person name="Gailing O."/>
            <person name="Carlson J."/>
            <person name="Staton M."/>
        </authorList>
    </citation>
    <scope>NUCLEOTIDE SEQUENCE [LARGE SCALE GENOMIC DNA]</scope>
    <source>
        <strain evidence="2">Pseudo-F2</strain>
    </source>
</reference>
<keyword evidence="3" id="KW-1185">Reference proteome</keyword>
<gene>
    <name evidence="2" type="ORF">RGQ29_013937</name>
</gene>
<dbReference type="Pfam" id="PF07173">
    <property type="entry name" value="GRDP-like"/>
    <property type="match status" value="1"/>
</dbReference>
<proteinExistence type="predicted"/>
<dbReference type="Pfam" id="PF25335">
    <property type="entry name" value="GRDP_C"/>
    <property type="match status" value="1"/>
</dbReference>
<dbReference type="InterPro" id="IPR009836">
    <property type="entry name" value="GRDP-like"/>
</dbReference>
<dbReference type="AlphaFoldDB" id="A0AAN7FMJ3"/>
<comment type="caution">
    <text evidence="2">The sequence shown here is derived from an EMBL/GenBank/DDBJ whole genome shotgun (WGS) entry which is preliminary data.</text>
</comment>
<evidence type="ECO:0000313" key="3">
    <source>
        <dbReference type="Proteomes" id="UP001324115"/>
    </source>
</evidence>
<evidence type="ECO:0000259" key="1">
    <source>
        <dbReference type="Pfam" id="PF25335"/>
    </source>
</evidence>
<sequence length="538" mass="62773">MSESRNASEISEAETIRLGVDLVSAARRNIGFLRAVAESQWLHEKATVFEAIRRYDELWMPLISDLTVVGSTTPMVLPPLDVEWVWFCHTLNPVSYQQYCESRFSKLIGKPAIFDEENEEYALLRCKNIWTHKYPSEPFENETDSEMPIPVVTNEEILVEVTKHRFLYSKISEAYRSEIVYLIAARQRYKGFLYMVQSFCDECARLVPASDILLMWLTHQSYPTAYAEDLKEMEGDMGKVVTVWESVKEKEMKETKILWERAFDQSYEKAGGEVVLDLDRVNLVKAPVYWEVSDTDVNTKYKSMLPRFLLEVCVFVRVNSRMKATQQTSEFLRLGMLRCHRELKLEKSISNFQYDSWQKAWHLYCEFGSKGIKLELRHRGGYCFKGSSLQETVTFHWNDLLRISSLTLERGVAQELRIHASITPPVQAPYLLKCVPDRVTDDSGVMISDVILRMNRYRPQEGRWLSRTVLDHAGRECFVIRIRVGEGFWRRGDEAPSAVKWEDRIIEIREGSWSYVADSIGKAPVQRKWLERQHQKNH</sequence>
<organism evidence="2 3">
    <name type="scientific">Quercus rubra</name>
    <name type="common">Northern red oak</name>
    <name type="synonym">Quercus borealis</name>
    <dbReference type="NCBI Taxonomy" id="3512"/>
    <lineage>
        <taxon>Eukaryota</taxon>
        <taxon>Viridiplantae</taxon>
        <taxon>Streptophyta</taxon>
        <taxon>Embryophyta</taxon>
        <taxon>Tracheophyta</taxon>
        <taxon>Spermatophyta</taxon>
        <taxon>Magnoliopsida</taxon>
        <taxon>eudicotyledons</taxon>
        <taxon>Gunneridae</taxon>
        <taxon>Pentapetalae</taxon>
        <taxon>rosids</taxon>
        <taxon>fabids</taxon>
        <taxon>Fagales</taxon>
        <taxon>Fagaceae</taxon>
        <taxon>Quercus</taxon>
    </lineage>
</organism>